<proteinExistence type="predicted"/>
<keyword evidence="2" id="KW-1185">Reference proteome</keyword>
<reference evidence="1" key="2">
    <citation type="submission" date="2025-09" db="UniProtKB">
        <authorList>
            <consortium name="Ensembl"/>
        </authorList>
    </citation>
    <scope>IDENTIFICATION</scope>
</reference>
<name>A0A8C8RVQ8_9SAUR</name>
<evidence type="ECO:0000313" key="1">
    <source>
        <dbReference type="Ensembl" id="ENSPCEP00000010438.1"/>
    </source>
</evidence>
<accession>A0A8C8RVQ8</accession>
<sequence>LSSTLTRICAVPVFCGRPPSAAERTNIIWACSSRSNCFSSTSSAYLLPSPRDCTSRLKCSLGLIE</sequence>
<evidence type="ECO:0000313" key="2">
    <source>
        <dbReference type="Proteomes" id="UP000694393"/>
    </source>
</evidence>
<dbReference type="AlphaFoldDB" id="A0A8C8RVQ8"/>
<protein>
    <submittedName>
        <fullName evidence="1">Uncharacterized protein</fullName>
    </submittedName>
</protein>
<organism evidence="1 2">
    <name type="scientific">Pelusios castaneus</name>
    <name type="common">West African mud turtle</name>
    <dbReference type="NCBI Taxonomy" id="367368"/>
    <lineage>
        <taxon>Eukaryota</taxon>
        <taxon>Metazoa</taxon>
        <taxon>Chordata</taxon>
        <taxon>Craniata</taxon>
        <taxon>Vertebrata</taxon>
        <taxon>Euteleostomi</taxon>
        <taxon>Archelosauria</taxon>
        <taxon>Testudinata</taxon>
        <taxon>Testudines</taxon>
        <taxon>Pleurodira</taxon>
        <taxon>Pelomedusidae</taxon>
        <taxon>Pelusios</taxon>
    </lineage>
</organism>
<dbReference type="Proteomes" id="UP000694393">
    <property type="component" value="Unplaced"/>
</dbReference>
<dbReference type="Ensembl" id="ENSPCET00000010785.1">
    <property type="protein sequence ID" value="ENSPCEP00000010438.1"/>
    <property type="gene ID" value="ENSPCEG00000008284.1"/>
</dbReference>
<reference evidence="1" key="1">
    <citation type="submission" date="2025-08" db="UniProtKB">
        <authorList>
            <consortium name="Ensembl"/>
        </authorList>
    </citation>
    <scope>IDENTIFICATION</scope>
</reference>